<evidence type="ECO:0000259" key="1">
    <source>
        <dbReference type="SMART" id="SM00834"/>
    </source>
</evidence>
<comment type="caution">
    <text evidence="2">The sequence shown here is derived from an EMBL/GenBank/DDBJ whole genome shotgun (WGS) entry which is preliminary data.</text>
</comment>
<dbReference type="EMBL" id="LAZR01010461">
    <property type="protein sequence ID" value="KKM66815.1"/>
    <property type="molecule type" value="Genomic_DNA"/>
</dbReference>
<feature type="domain" description="Putative regulatory protein FmdB zinc ribbon" evidence="1">
    <location>
        <begin position="1"/>
        <end position="39"/>
    </location>
</feature>
<protein>
    <recommendedName>
        <fullName evidence="1">Putative regulatory protein FmdB zinc ribbon domain-containing protein</fullName>
    </recommendedName>
</protein>
<gene>
    <name evidence="2" type="ORF">LCGC14_1477460</name>
</gene>
<evidence type="ECO:0000313" key="2">
    <source>
        <dbReference type="EMBL" id="KKM66815.1"/>
    </source>
</evidence>
<dbReference type="NCBIfam" id="TIGR02605">
    <property type="entry name" value="CxxC_CxxC_SSSS"/>
    <property type="match status" value="1"/>
</dbReference>
<dbReference type="InterPro" id="IPR013429">
    <property type="entry name" value="Regulatory_FmdB_Zinc_ribbon"/>
</dbReference>
<dbReference type="Pfam" id="PF09723">
    <property type="entry name" value="Zn_ribbon_8"/>
    <property type="match status" value="1"/>
</dbReference>
<reference evidence="2" key="1">
    <citation type="journal article" date="2015" name="Nature">
        <title>Complex archaea that bridge the gap between prokaryotes and eukaryotes.</title>
        <authorList>
            <person name="Spang A."/>
            <person name="Saw J.H."/>
            <person name="Jorgensen S.L."/>
            <person name="Zaremba-Niedzwiedzka K."/>
            <person name="Martijn J."/>
            <person name="Lind A.E."/>
            <person name="van Eijk R."/>
            <person name="Schleper C."/>
            <person name="Guy L."/>
            <person name="Ettema T.J."/>
        </authorList>
    </citation>
    <scope>NUCLEOTIDE SEQUENCE</scope>
</reference>
<proteinExistence type="predicted"/>
<name>A0A0F9LR28_9ZZZZ</name>
<accession>A0A0F9LR28</accession>
<organism evidence="2">
    <name type="scientific">marine sediment metagenome</name>
    <dbReference type="NCBI Taxonomy" id="412755"/>
    <lineage>
        <taxon>unclassified sequences</taxon>
        <taxon>metagenomes</taxon>
        <taxon>ecological metagenomes</taxon>
    </lineage>
</organism>
<sequence>MPNYDYRCVKCGFFEADKPMEDILIPCPSCGKTARRYPSLPTVITESGGPSRPGTPMRD</sequence>
<dbReference type="AlphaFoldDB" id="A0A0F9LR28"/>
<dbReference type="SMART" id="SM00834">
    <property type="entry name" value="CxxC_CXXC_SSSS"/>
    <property type="match status" value="1"/>
</dbReference>